<dbReference type="EMBL" id="SMRT01000011">
    <property type="protein sequence ID" value="TDF95108.1"/>
    <property type="molecule type" value="Genomic_DNA"/>
</dbReference>
<keyword evidence="10" id="KW-1185">Reference proteome</keyword>
<dbReference type="Proteomes" id="UP000295636">
    <property type="component" value="Unassembled WGS sequence"/>
</dbReference>
<keyword evidence="6 7" id="KW-0472">Membrane</keyword>
<evidence type="ECO:0000256" key="1">
    <source>
        <dbReference type="ARBA" id="ARBA00004651"/>
    </source>
</evidence>
<evidence type="ECO:0000256" key="6">
    <source>
        <dbReference type="ARBA" id="ARBA00023136"/>
    </source>
</evidence>
<keyword evidence="5 7" id="KW-1133">Transmembrane helix</keyword>
<dbReference type="PANTHER" id="PTHR30193:SF37">
    <property type="entry name" value="INNER MEMBRANE ABC TRANSPORTER PERMEASE PROTEIN YCJO"/>
    <property type="match status" value="1"/>
</dbReference>
<evidence type="ECO:0000256" key="4">
    <source>
        <dbReference type="ARBA" id="ARBA00022692"/>
    </source>
</evidence>
<feature type="transmembrane region" description="Helical" evidence="7">
    <location>
        <begin position="264"/>
        <end position="284"/>
    </location>
</feature>
<evidence type="ECO:0000256" key="5">
    <source>
        <dbReference type="ARBA" id="ARBA00022989"/>
    </source>
</evidence>
<dbReference type="Gene3D" id="1.10.3720.10">
    <property type="entry name" value="MetI-like"/>
    <property type="match status" value="1"/>
</dbReference>
<evidence type="ECO:0000259" key="8">
    <source>
        <dbReference type="PROSITE" id="PS50928"/>
    </source>
</evidence>
<dbReference type="OrthoDB" id="5174895at2"/>
<comment type="caution">
    <text evidence="9">The sequence shown here is derived from an EMBL/GenBank/DDBJ whole genome shotgun (WGS) entry which is preliminary data.</text>
</comment>
<dbReference type="PROSITE" id="PS50928">
    <property type="entry name" value="ABC_TM1"/>
    <property type="match status" value="1"/>
</dbReference>
<dbReference type="PANTHER" id="PTHR30193">
    <property type="entry name" value="ABC TRANSPORTER PERMEASE PROTEIN"/>
    <property type="match status" value="1"/>
</dbReference>
<evidence type="ECO:0000256" key="3">
    <source>
        <dbReference type="ARBA" id="ARBA00022475"/>
    </source>
</evidence>
<gene>
    <name evidence="9" type="ORF">E1757_21470</name>
</gene>
<proteinExistence type="inferred from homology"/>
<feature type="transmembrane region" description="Helical" evidence="7">
    <location>
        <begin position="66"/>
        <end position="92"/>
    </location>
</feature>
<dbReference type="RefSeq" id="WP_133231941.1">
    <property type="nucleotide sequence ID" value="NZ_SMRT01000011.1"/>
</dbReference>
<feature type="transmembrane region" description="Helical" evidence="7">
    <location>
        <begin position="201"/>
        <end position="222"/>
    </location>
</feature>
<evidence type="ECO:0000256" key="7">
    <source>
        <dbReference type="RuleBase" id="RU363032"/>
    </source>
</evidence>
<dbReference type="InterPro" id="IPR000515">
    <property type="entry name" value="MetI-like"/>
</dbReference>
<feature type="transmembrane region" description="Helical" evidence="7">
    <location>
        <begin position="7"/>
        <end position="32"/>
    </location>
</feature>
<dbReference type="InterPro" id="IPR051393">
    <property type="entry name" value="ABC_transporter_permease"/>
</dbReference>
<sequence length="292" mass="32240">MKTGNVYPMYFLSGVLLIYSGLFFFPSLYGFYLSLTDWNQFSDAVHFIGLDNYRQMIADHALFSGIIVNTIMFALFTTLLKNVIGLALALALNEGLRSKALLRTVFYLPVTLSPLIIGLIFSSVFDANSGILNGFLIRIGLDDWAMAWLADVRFAMGTIISVETWKYAGFNMVIYLAGLQMIPKTYYEAAEIDGASSWKRFVHITFPLVMPAITINLILNLIHGFKIFDLVYVLTGGGPGSATEVLNTAVFREFSAGRFGSATAINVVIFLLITVVTLATLSILSKRSEVEA</sequence>
<accession>A0A4R5KJU8</accession>
<keyword evidence="4 7" id="KW-0812">Transmembrane</keyword>
<dbReference type="SUPFAM" id="SSF161098">
    <property type="entry name" value="MetI-like"/>
    <property type="match status" value="1"/>
</dbReference>
<feature type="transmembrane region" description="Helical" evidence="7">
    <location>
        <begin position="104"/>
        <end position="125"/>
    </location>
</feature>
<evidence type="ECO:0000313" key="9">
    <source>
        <dbReference type="EMBL" id="TDF95108.1"/>
    </source>
</evidence>
<dbReference type="InterPro" id="IPR035906">
    <property type="entry name" value="MetI-like_sf"/>
</dbReference>
<comment type="subcellular location">
    <subcellularLocation>
        <location evidence="1 7">Cell membrane</location>
        <topology evidence="1 7">Multi-pass membrane protein</topology>
    </subcellularLocation>
</comment>
<reference evidence="9 10" key="1">
    <citation type="submission" date="2019-03" db="EMBL/GenBank/DDBJ databases">
        <title>This is whole genome sequence of Paenibacillus sp MS74 strain.</title>
        <authorList>
            <person name="Trinh H.N."/>
        </authorList>
    </citation>
    <scope>NUCLEOTIDE SEQUENCE [LARGE SCALE GENOMIC DNA]</scope>
    <source>
        <strain evidence="9 10">MS74</strain>
    </source>
</reference>
<dbReference type="Pfam" id="PF00528">
    <property type="entry name" value="BPD_transp_1"/>
    <property type="match status" value="1"/>
</dbReference>
<keyword evidence="3" id="KW-1003">Cell membrane</keyword>
<dbReference type="AlphaFoldDB" id="A0A4R5KJU8"/>
<protein>
    <submittedName>
        <fullName evidence="9">Sugar ABC transporter permease</fullName>
    </submittedName>
</protein>
<keyword evidence="2 7" id="KW-0813">Transport</keyword>
<name>A0A4R5KJU8_9BACL</name>
<feature type="domain" description="ABC transmembrane type-1" evidence="8">
    <location>
        <begin position="67"/>
        <end position="280"/>
    </location>
</feature>
<evidence type="ECO:0000313" key="10">
    <source>
        <dbReference type="Proteomes" id="UP000295636"/>
    </source>
</evidence>
<dbReference type="GO" id="GO:0055085">
    <property type="term" value="P:transmembrane transport"/>
    <property type="evidence" value="ECO:0007669"/>
    <property type="project" value="InterPro"/>
</dbReference>
<evidence type="ECO:0000256" key="2">
    <source>
        <dbReference type="ARBA" id="ARBA00022448"/>
    </source>
</evidence>
<organism evidence="9 10">
    <name type="scientific">Paenibacillus piri</name>
    <dbReference type="NCBI Taxonomy" id="2547395"/>
    <lineage>
        <taxon>Bacteria</taxon>
        <taxon>Bacillati</taxon>
        <taxon>Bacillota</taxon>
        <taxon>Bacilli</taxon>
        <taxon>Bacillales</taxon>
        <taxon>Paenibacillaceae</taxon>
        <taxon>Paenibacillus</taxon>
    </lineage>
</organism>
<comment type="similarity">
    <text evidence="7">Belongs to the binding-protein-dependent transport system permease family.</text>
</comment>
<dbReference type="GO" id="GO:0005886">
    <property type="term" value="C:plasma membrane"/>
    <property type="evidence" value="ECO:0007669"/>
    <property type="project" value="UniProtKB-SubCell"/>
</dbReference>
<dbReference type="CDD" id="cd06261">
    <property type="entry name" value="TM_PBP2"/>
    <property type="match status" value="1"/>
</dbReference>